<dbReference type="STRING" id="1469144.LI90_3326"/>
<accession>A0A132MWR8</accession>
<protein>
    <submittedName>
        <fullName evidence="2">Aldo/keto reductase</fullName>
    </submittedName>
</protein>
<dbReference type="EMBL" id="LAXD01000001">
    <property type="protein sequence ID" value="KWX02283.1"/>
    <property type="molecule type" value="Genomic_DNA"/>
</dbReference>
<evidence type="ECO:0000313" key="3">
    <source>
        <dbReference type="Proteomes" id="UP000070188"/>
    </source>
</evidence>
<dbReference type="RefSeq" id="WP_232784467.1">
    <property type="nucleotide sequence ID" value="NZ_JYIJ01000017.1"/>
</dbReference>
<feature type="domain" description="NADP-dependent oxidoreductase" evidence="1">
    <location>
        <begin position="23"/>
        <end position="244"/>
    </location>
</feature>
<dbReference type="PATRIC" id="fig|1469144.10.peg.3577"/>
<reference evidence="3" key="1">
    <citation type="submission" date="2015-04" db="EMBL/GenBank/DDBJ databases">
        <title>Physiological reanalysis, assessment of diazotrophy, and genome sequences of multiple isolates of Streptomyces thermoautotrophicus.</title>
        <authorList>
            <person name="MacKellar D.C."/>
            <person name="Lieber L."/>
            <person name="Norman J."/>
            <person name="Bolger A."/>
            <person name="Tobin C."/>
            <person name="Murray J.W."/>
            <person name="Chang R."/>
            <person name="Ford T."/>
            <person name="Nguyen P.Q."/>
            <person name="Woodward J."/>
            <person name="Permingeat H."/>
            <person name="Joshi N.S."/>
            <person name="Silver P.A."/>
            <person name="Usadel B."/>
            <person name="Rutherford A.W."/>
            <person name="Friesen M."/>
            <person name="Prell J."/>
        </authorList>
    </citation>
    <scope>NUCLEOTIDE SEQUENCE [LARGE SCALE GENOMIC DNA]</scope>
    <source>
        <strain evidence="3">H1</strain>
    </source>
</reference>
<comment type="caution">
    <text evidence="2">The sequence shown here is derived from an EMBL/GenBank/DDBJ whole genome shotgun (WGS) entry which is preliminary data.</text>
</comment>
<evidence type="ECO:0000313" key="2">
    <source>
        <dbReference type="EMBL" id="KWX02283.1"/>
    </source>
</evidence>
<organism evidence="2 3">
    <name type="scientific">Carbonactinospora thermoautotrophica</name>
    <dbReference type="NCBI Taxonomy" id="1469144"/>
    <lineage>
        <taxon>Bacteria</taxon>
        <taxon>Bacillati</taxon>
        <taxon>Actinomycetota</taxon>
        <taxon>Actinomycetes</taxon>
        <taxon>Kitasatosporales</taxon>
        <taxon>Carbonactinosporaceae</taxon>
        <taxon>Carbonactinospora</taxon>
    </lineage>
</organism>
<dbReference type="GO" id="GO:0016491">
    <property type="term" value="F:oxidoreductase activity"/>
    <property type="evidence" value="ECO:0007669"/>
    <property type="project" value="InterPro"/>
</dbReference>
<dbReference type="Gene3D" id="3.20.20.100">
    <property type="entry name" value="NADP-dependent oxidoreductase domain"/>
    <property type="match status" value="1"/>
</dbReference>
<dbReference type="Proteomes" id="UP000070188">
    <property type="component" value="Unassembled WGS sequence"/>
</dbReference>
<sequence length="261" mass="28794">MTVAYEDLPPRRLGESGIEVFPLGMGCWAIGGPDTNLGLPMGWGTADDDASLRGLVRAFELGANLFDTADVYGHGRSERLLGRLLREVPRERVVVTSKVGYFAGTAPNAYSPLHMRHQLEQTLENLGTDYLDVYFLHNFHFGPGDEYLMPAVEQMRRFQTEGLVRAVGMRGPHRFAVERLTVAKGERADKYARFRRVFEVVRPQVLAVRYNALTPDTPQGGEDIFAFAARHGAGRVDQQAIGAGPADRQVRPGLTSGVRPG</sequence>
<proteinExistence type="predicted"/>
<dbReference type="PANTHER" id="PTHR42686:SF1">
    <property type="entry name" value="GH17980P-RELATED"/>
    <property type="match status" value="1"/>
</dbReference>
<gene>
    <name evidence="2" type="ORF">LI90_3326</name>
</gene>
<dbReference type="AlphaFoldDB" id="A0A132MWR8"/>
<evidence type="ECO:0000259" key="1">
    <source>
        <dbReference type="Pfam" id="PF00248"/>
    </source>
</evidence>
<dbReference type="Pfam" id="PF00248">
    <property type="entry name" value="Aldo_ket_red"/>
    <property type="match status" value="1"/>
</dbReference>
<dbReference type="GO" id="GO:0005829">
    <property type="term" value="C:cytosol"/>
    <property type="evidence" value="ECO:0007669"/>
    <property type="project" value="TreeGrafter"/>
</dbReference>
<dbReference type="InterPro" id="IPR023210">
    <property type="entry name" value="NADP_OxRdtase_dom"/>
</dbReference>
<keyword evidence="3" id="KW-1185">Reference proteome</keyword>
<name>A0A132MWR8_9ACTN</name>
<dbReference type="SUPFAM" id="SSF51430">
    <property type="entry name" value="NAD(P)-linked oxidoreductase"/>
    <property type="match status" value="1"/>
</dbReference>
<dbReference type="InterPro" id="IPR036812">
    <property type="entry name" value="NAD(P)_OxRdtase_dom_sf"/>
</dbReference>
<dbReference type="PANTHER" id="PTHR42686">
    <property type="entry name" value="GH17980P-RELATED"/>
    <property type="match status" value="1"/>
</dbReference>
<dbReference type="InterPro" id="IPR020471">
    <property type="entry name" value="AKR"/>
</dbReference>